<feature type="region of interest" description="Disordered" evidence="2">
    <location>
        <begin position="149"/>
        <end position="251"/>
    </location>
</feature>
<evidence type="ECO:0000256" key="1">
    <source>
        <dbReference type="SAM" id="Coils"/>
    </source>
</evidence>
<feature type="compositionally biased region" description="Basic and acidic residues" evidence="2">
    <location>
        <begin position="615"/>
        <end position="637"/>
    </location>
</feature>
<feature type="compositionally biased region" description="Low complexity" evidence="2">
    <location>
        <begin position="229"/>
        <end position="242"/>
    </location>
</feature>
<feature type="compositionally biased region" description="Low complexity" evidence="2">
    <location>
        <begin position="7"/>
        <end position="28"/>
    </location>
</feature>
<feature type="region of interest" description="Disordered" evidence="2">
    <location>
        <begin position="580"/>
        <end position="659"/>
    </location>
</feature>
<dbReference type="VEuPathDB" id="CryptoDB:Cvel_29731"/>
<dbReference type="EMBL" id="CDMZ01003350">
    <property type="protein sequence ID" value="CEM46040.1"/>
    <property type="molecule type" value="Genomic_DNA"/>
</dbReference>
<feature type="region of interest" description="Disordered" evidence="2">
    <location>
        <begin position="1"/>
        <end position="58"/>
    </location>
</feature>
<evidence type="ECO:0000313" key="3">
    <source>
        <dbReference type="EMBL" id="CEM46040.1"/>
    </source>
</evidence>
<feature type="coiled-coil region" evidence="1">
    <location>
        <begin position="364"/>
        <end position="391"/>
    </location>
</feature>
<accession>A0A0G4HNY9</accession>
<dbReference type="AlphaFoldDB" id="A0A0G4HNY9"/>
<evidence type="ECO:0000256" key="2">
    <source>
        <dbReference type="SAM" id="MobiDB-lite"/>
    </source>
</evidence>
<feature type="compositionally biased region" description="Polar residues" evidence="2">
    <location>
        <begin position="173"/>
        <end position="186"/>
    </location>
</feature>
<organism evidence="3">
    <name type="scientific">Chromera velia CCMP2878</name>
    <dbReference type="NCBI Taxonomy" id="1169474"/>
    <lineage>
        <taxon>Eukaryota</taxon>
        <taxon>Sar</taxon>
        <taxon>Alveolata</taxon>
        <taxon>Colpodellida</taxon>
        <taxon>Chromeraceae</taxon>
        <taxon>Chromera</taxon>
    </lineage>
</organism>
<feature type="region of interest" description="Disordered" evidence="2">
    <location>
        <begin position="293"/>
        <end position="333"/>
    </location>
</feature>
<feature type="compositionally biased region" description="Gly residues" evidence="2">
    <location>
        <begin position="528"/>
        <end position="540"/>
    </location>
</feature>
<keyword evidence="1" id="KW-0175">Coiled coil</keyword>
<feature type="region of interest" description="Disordered" evidence="2">
    <location>
        <begin position="466"/>
        <end position="565"/>
    </location>
</feature>
<feature type="compositionally biased region" description="Polar residues" evidence="2">
    <location>
        <begin position="489"/>
        <end position="500"/>
    </location>
</feature>
<feature type="compositionally biased region" description="Low complexity" evidence="2">
    <location>
        <begin position="293"/>
        <end position="315"/>
    </location>
</feature>
<feature type="region of interest" description="Disordered" evidence="2">
    <location>
        <begin position="431"/>
        <end position="450"/>
    </location>
</feature>
<feature type="compositionally biased region" description="Basic and acidic residues" evidence="2">
    <location>
        <begin position="472"/>
        <end position="482"/>
    </location>
</feature>
<protein>
    <submittedName>
        <fullName evidence="3">Uncharacterized protein</fullName>
    </submittedName>
</protein>
<reference evidence="3" key="1">
    <citation type="submission" date="2014-11" db="EMBL/GenBank/DDBJ databases">
        <authorList>
            <person name="Otto D Thomas"/>
            <person name="Naeem Raeece"/>
        </authorList>
    </citation>
    <scope>NUCLEOTIDE SEQUENCE</scope>
</reference>
<gene>
    <name evidence="3" type="ORF">Cvel_29731</name>
</gene>
<feature type="compositionally biased region" description="Polar residues" evidence="2">
    <location>
        <begin position="155"/>
        <end position="164"/>
    </location>
</feature>
<name>A0A0G4HNY9_9ALVE</name>
<sequence>MDFNQVFSSSHPLPAAPSSSSSSLFTPSDPIRKRLCSQREGQDLKCTQPDPATNPNTSLDVSLQQAGLISTPISVPLHFYSKENGELNHDPLFEGPRVRRMRIFHDQPLPGGDGIRRLSDLHTQKPPQPPFPLFEDVYHHPLMTPGPSIALAGVSGSSTASSPQETPPAPDLFQSSQDTTDPQNQAARGLFKGQRSPPPMSSPFGPAAAMQGQGGSSGAVFVDSSQPTSSSSRMKRQLSSSSGAKERVAGDRDTIEIDTALLRQSKTKPSVDLHSGRVQYGRGLPATCFSSGSPPFSLHSNSSSSGSSPTSSSPSTRTVKKRRGQTLSPEERARIQNVCRQRDEENWGDSSRFLFFPASSSPNCVQIQKEREEMEEEVGEREATAHEHEGNQQLMLYKSPHRFPVFDDLMKHLRYNPEEWKRMARQLTGILSSSSSSRGKGGLPQFSNSNCPPSWLDPRLLQIIPCLSGSSGEDKGRGKDKEEPESEESCTSVPSASWDTSMLHGAAGPSGGARVRPPFSSEMEIEGEGGGGYEGTGGTTGVYEGDEEMGVGGVGMEDAGDSSSVPGCSTFTWGLGVSTGGGVGESAAAAVAGGGENHGVSSTFPPSWNEKQKKRGEGRESTGEERGSLKKEKRETEPGGGFTRWYEPGETGGRVELLPDDFIVEEEMVDC</sequence>
<proteinExistence type="predicted"/>